<keyword evidence="16" id="KW-1185">Reference proteome</keyword>
<comment type="subunit">
    <text evidence="13">Acetyl-CoA carboxylase is a heterohexamer composed of biotin carboxyl carrier protein (AccB), biotin carboxylase (AccC) and two subunits each of ACCase subunit alpha (AccA) and ACCase subunit beta (AccD).</text>
</comment>
<evidence type="ECO:0000256" key="10">
    <source>
        <dbReference type="ARBA" id="ARBA00023098"/>
    </source>
</evidence>
<dbReference type="Gene3D" id="3.90.226.10">
    <property type="entry name" value="2-enoyl-CoA Hydratase, Chain A, domain 1"/>
    <property type="match status" value="1"/>
</dbReference>
<comment type="catalytic activity">
    <reaction evidence="13">
        <text>N(6)-carboxybiotinyl-L-lysyl-[protein] + acetyl-CoA = N(6)-biotinyl-L-lysyl-[protein] + malonyl-CoA</text>
        <dbReference type="Rhea" id="RHEA:54728"/>
        <dbReference type="Rhea" id="RHEA-COMP:10505"/>
        <dbReference type="Rhea" id="RHEA-COMP:10506"/>
        <dbReference type="ChEBI" id="CHEBI:57288"/>
        <dbReference type="ChEBI" id="CHEBI:57384"/>
        <dbReference type="ChEBI" id="CHEBI:83144"/>
        <dbReference type="ChEBI" id="CHEBI:83145"/>
        <dbReference type="EC" id="2.1.3.15"/>
    </reaction>
</comment>
<dbReference type="InterPro" id="IPR000438">
    <property type="entry name" value="Acetyl_CoA_COase_Trfase_b_su"/>
</dbReference>
<comment type="similarity">
    <text evidence="13">Belongs to the AccD/PCCB family.</text>
</comment>
<evidence type="ECO:0000259" key="14">
    <source>
        <dbReference type="PROSITE" id="PS50980"/>
    </source>
</evidence>
<comment type="pathway">
    <text evidence="13">Lipid metabolism; malonyl-CoA biosynthesis; malonyl-CoA from acetyl-CoA: step 1/1.</text>
</comment>
<reference evidence="15 16" key="1">
    <citation type="submission" date="2018-08" db="EMBL/GenBank/DDBJ databases">
        <title>Draft genome sequence of Psychrilyobacter sp. strain SD5 isolated from Black Sea water.</title>
        <authorList>
            <person name="Yadav S."/>
            <person name="Villanueva L."/>
            <person name="Damste J.S.S."/>
        </authorList>
    </citation>
    <scope>NUCLEOTIDE SEQUENCE [LARGE SCALE GENOMIC DNA]</scope>
    <source>
        <strain evidence="15 16">SD5</strain>
    </source>
</reference>
<dbReference type="EC" id="2.1.3.15" evidence="13"/>
<comment type="caution">
    <text evidence="15">The sequence shown here is derived from an EMBL/GenBank/DDBJ whole genome shotgun (WGS) entry which is preliminary data.</text>
</comment>
<keyword evidence="5 13" id="KW-0547">Nucleotide-binding</keyword>
<evidence type="ECO:0000256" key="13">
    <source>
        <dbReference type="HAMAP-Rule" id="MF_01395"/>
    </source>
</evidence>
<keyword evidence="11 13" id="KW-0275">Fatty acid biosynthesis</keyword>
<dbReference type="InterPro" id="IPR011762">
    <property type="entry name" value="COA_CT_N"/>
</dbReference>
<feature type="binding site" evidence="13">
    <location>
        <position position="43"/>
    </location>
    <ligand>
        <name>Zn(2+)</name>
        <dbReference type="ChEBI" id="CHEBI:29105"/>
    </ligand>
</feature>
<feature type="domain" description="CoA carboxyltransferase N-terminal" evidence="14">
    <location>
        <begin position="39"/>
        <end position="293"/>
    </location>
</feature>
<dbReference type="InterPro" id="IPR029045">
    <property type="entry name" value="ClpP/crotonase-like_dom_sf"/>
</dbReference>
<comment type="function">
    <text evidence="12 13">Component of the acetyl coenzyme A carboxylase (ACC) complex. Biotin carboxylase (BC) catalyzes the carboxylation of biotin on its carrier protein (BCCP) and then the CO(2) group is transferred by the transcarboxylase to acetyl-CoA to form malonyl-CoA.</text>
</comment>
<proteinExistence type="inferred from homology"/>
<keyword evidence="15" id="KW-0436">Ligase</keyword>
<keyword evidence="8 13" id="KW-0862">Zinc</keyword>
<feature type="binding site" evidence="13">
    <location>
        <position position="62"/>
    </location>
    <ligand>
        <name>Zn(2+)</name>
        <dbReference type="ChEBI" id="CHEBI:29105"/>
    </ligand>
</feature>
<dbReference type="EMBL" id="QUAJ01000014">
    <property type="protein sequence ID" value="REI40961.1"/>
    <property type="molecule type" value="Genomic_DNA"/>
</dbReference>
<evidence type="ECO:0000256" key="8">
    <source>
        <dbReference type="ARBA" id="ARBA00022833"/>
    </source>
</evidence>
<dbReference type="NCBIfam" id="TIGR00515">
    <property type="entry name" value="accD"/>
    <property type="match status" value="1"/>
</dbReference>
<evidence type="ECO:0000256" key="12">
    <source>
        <dbReference type="ARBA" id="ARBA00025280"/>
    </source>
</evidence>
<keyword evidence="2 13" id="KW-0444">Lipid biosynthesis</keyword>
<feature type="zinc finger region" description="C4-type" evidence="13">
    <location>
        <begin position="43"/>
        <end position="65"/>
    </location>
</feature>
<dbReference type="Proteomes" id="UP000263486">
    <property type="component" value="Unassembled WGS sequence"/>
</dbReference>
<keyword evidence="3 13" id="KW-0808">Transferase</keyword>
<dbReference type="PANTHER" id="PTHR42995:SF5">
    <property type="entry name" value="ACETYL-COENZYME A CARBOXYLASE CARBOXYL TRANSFERASE SUBUNIT BETA, CHLOROPLASTIC"/>
    <property type="match status" value="1"/>
</dbReference>
<evidence type="ECO:0000313" key="16">
    <source>
        <dbReference type="Proteomes" id="UP000263486"/>
    </source>
</evidence>
<evidence type="ECO:0000256" key="5">
    <source>
        <dbReference type="ARBA" id="ARBA00022741"/>
    </source>
</evidence>
<evidence type="ECO:0000256" key="7">
    <source>
        <dbReference type="ARBA" id="ARBA00022832"/>
    </source>
</evidence>
<evidence type="ECO:0000256" key="2">
    <source>
        <dbReference type="ARBA" id="ARBA00022516"/>
    </source>
</evidence>
<evidence type="ECO:0000256" key="11">
    <source>
        <dbReference type="ARBA" id="ARBA00023160"/>
    </source>
</evidence>
<dbReference type="InterPro" id="IPR041010">
    <property type="entry name" value="Znf-ACC"/>
</dbReference>
<dbReference type="RefSeq" id="WP_114642519.1">
    <property type="nucleotide sequence ID" value="NZ_JAACIO010000010.1"/>
</dbReference>
<evidence type="ECO:0000256" key="6">
    <source>
        <dbReference type="ARBA" id="ARBA00022771"/>
    </source>
</evidence>
<dbReference type="PRINTS" id="PR01070">
    <property type="entry name" value="ACCCTRFRASEB"/>
</dbReference>
<keyword evidence="9 13" id="KW-0067">ATP-binding</keyword>
<dbReference type="PANTHER" id="PTHR42995">
    <property type="entry name" value="ACETYL-COENZYME A CARBOXYLASE CARBOXYL TRANSFERASE SUBUNIT BETA, CHLOROPLASTIC"/>
    <property type="match status" value="1"/>
</dbReference>
<comment type="subcellular location">
    <subcellularLocation>
        <location evidence="1 13">Cytoplasm</location>
    </subcellularLocation>
</comment>
<dbReference type="GO" id="GO:0003989">
    <property type="term" value="F:acetyl-CoA carboxylase activity"/>
    <property type="evidence" value="ECO:0007669"/>
    <property type="project" value="UniProtKB-EC"/>
</dbReference>
<accession>A0ABX9KGE5</accession>
<comment type="cofactor">
    <cofactor evidence="13">
        <name>Zn(2+)</name>
        <dbReference type="ChEBI" id="CHEBI:29105"/>
    </cofactor>
    <text evidence="13">Binds 1 zinc ion per subunit.</text>
</comment>
<dbReference type="HAMAP" id="MF_01395">
    <property type="entry name" value="AcetylCoA_CT_beta"/>
    <property type="match status" value="1"/>
</dbReference>
<dbReference type="SUPFAM" id="SSF52096">
    <property type="entry name" value="ClpP/crotonase"/>
    <property type="match status" value="1"/>
</dbReference>
<feature type="binding site" evidence="13">
    <location>
        <position position="46"/>
    </location>
    <ligand>
        <name>Zn(2+)</name>
        <dbReference type="ChEBI" id="CHEBI:29105"/>
    </ligand>
</feature>
<dbReference type="Pfam" id="PF17848">
    <property type="entry name" value="Zn_ribbon_ACC"/>
    <property type="match status" value="1"/>
</dbReference>
<gene>
    <name evidence="13" type="primary">accD</name>
    <name evidence="15" type="ORF">DYH56_09025</name>
</gene>
<feature type="binding site" evidence="13">
    <location>
        <position position="65"/>
    </location>
    <ligand>
        <name>Zn(2+)</name>
        <dbReference type="ChEBI" id="CHEBI:29105"/>
    </ligand>
</feature>
<name>A0ABX9KGE5_9FUSO</name>
<evidence type="ECO:0000313" key="15">
    <source>
        <dbReference type="EMBL" id="REI40961.1"/>
    </source>
</evidence>
<keyword evidence="10 13" id="KW-0443">Lipid metabolism</keyword>
<dbReference type="InterPro" id="IPR034733">
    <property type="entry name" value="AcCoA_carboxyl_beta"/>
</dbReference>
<evidence type="ECO:0000256" key="9">
    <source>
        <dbReference type="ARBA" id="ARBA00022840"/>
    </source>
</evidence>
<keyword evidence="6 13" id="KW-0863">Zinc-finger</keyword>
<organism evidence="15 16">
    <name type="scientific">Psychrilyobacter piezotolerans</name>
    <dbReference type="NCBI Taxonomy" id="2293438"/>
    <lineage>
        <taxon>Bacteria</taxon>
        <taxon>Fusobacteriati</taxon>
        <taxon>Fusobacteriota</taxon>
        <taxon>Fusobacteriia</taxon>
        <taxon>Fusobacteriales</taxon>
        <taxon>Fusobacteriaceae</taxon>
        <taxon>Psychrilyobacter</taxon>
    </lineage>
</organism>
<protein>
    <recommendedName>
        <fullName evidence="13">Acetyl-coenzyme A carboxylase carboxyl transferase subunit beta</fullName>
        <shortName evidence="13">ACCase subunit beta</shortName>
        <shortName evidence="13">Acetyl-CoA carboxylase carboxyltransferase subunit beta</shortName>
        <ecNumber evidence="13">2.1.3.15</ecNumber>
    </recommendedName>
</protein>
<evidence type="ECO:0000256" key="1">
    <source>
        <dbReference type="ARBA" id="ARBA00004496"/>
    </source>
</evidence>
<sequence length="293" mass="32538">MGIFSINKKKYATLKIEKKKVEKKEEPKKVEPNITGSGLWVKCPGCNEIIYKKDIKKNEMRCPNCDNYFKMSGKQRIELLIDKDTFEEFDVDLSTRDPLKFPDYAEKIENAKIKTKLKEGVISGIGKMFGMEVSIAAMDFSFLGGSMGTVVGEKITRAIERGVERKIPVIVVATSGGARMHEGILSLMQMAKTSAALDRLREKGIPFISIPVDPTTGGVTASFAMLGDVIISEPKALIGFAGPRVIEQTIKQKLPEGFQLSEFVQECGMVDIIAKREDLKKTVHRVLDNLFGL</sequence>
<keyword evidence="4 13" id="KW-0479">Metal-binding</keyword>
<dbReference type="PROSITE" id="PS50980">
    <property type="entry name" value="COA_CT_NTER"/>
    <property type="match status" value="1"/>
</dbReference>
<evidence type="ECO:0000256" key="4">
    <source>
        <dbReference type="ARBA" id="ARBA00022723"/>
    </source>
</evidence>
<keyword evidence="7 13" id="KW-0276">Fatty acid metabolism</keyword>
<dbReference type="Pfam" id="PF01039">
    <property type="entry name" value="Carboxyl_trans"/>
    <property type="match status" value="1"/>
</dbReference>
<keyword evidence="13" id="KW-0963">Cytoplasm</keyword>
<evidence type="ECO:0000256" key="3">
    <source>
        <dbReference type="ARBA" id="ARBA00022679"/>
    </source>
</evidence>